<keyword evidence="3" id="KW-1185">Reference proteome</keyword>
<feature type="domain" description="Aminotransferase class V" evidence="1">
    <location>
        <begin position="35"/>
        <end position="458"/>
    </location>
</feature>
<dbReference type="Proteomes" id="UP000244855">
    <property type="component" value="Unassembled WGS sequence"/>
</dbReference>
<dbReference type="InterPro" id="IPR015421">
    <property type="entry name" value="PyrdxlP-dep_Trfase_major"/>
</dbReference>
<reference evidence="2 3" key="1">
    <citation type="journal article" date="2018" name="Sci. Rep.">
        <title>Comparative genomics provides insights into the lifestyle and reveals functional heterogeneity of dark septate endophytic fungi.</title>
        <authorList>
            <person name="Knapp D.G."/>
            <person name="Nemeth J.B."/>
            <person name="Barry K."/>
            <person name="Hainaut M."/>
            <person name="Henrissat B."/>
            <person name="Johnson J."/>
            <person name="Kuo A."/>
            <person name="Lim J.H.P."/>
            <person name="Lipzen A."/>
            <person name="Nolan M."/>
            <person name="Ohm R.A."/>
            <person name="Tamas L."/>
            <person name="Grigoriev I.V."/>
            <person name="Spatafora J.W."/>
            <person name="Nagy L.G."/>
            <person name="Kovacs G.M."/>
        </authorList>
    </citation>
    <scope>NUCLEOTIDE SEQUENCE [LARGE SCALE GENOMIC DNA]</scope>
    <source>
        <strain evidence="2 3">DSE2036</strain>
    </source>
</reference>
<evidence type="ECO:0000259" key="1">
    <source>
        <dbReference type="Pfam" id="PF00266"/>
    </source>
</evidence>
<dbReference type="PANTHER" id="PTHR14237">
    <property type="entry name" value="MOLYBDOPTERIN COFACTOR SULFURASE MOSC"/>
    <property type="match status" value="1"/>
</dbReference>
<dbReference type="GO" id="GO:0008265">
    <property type="term" value="F:molybdenum cofactor sulfurtransferase activity"/>
    <property type="evidence" value="ECO:0007669"/>
    <property type="project" value="TreeGrafter"/>
</dbReference>
<accession>A0A2V1E5Y5</accession>
<name>A0A2V1E5Y5_9PLEO</name>
<dbReference type="EMBL" id="KZ805312">
    <property type="protein sequence ID" value="PVI05756.1"/>
    <property type="molecule type" value="Genomic_DNA"/>
</dbReference>
<dbReference type="InterPro" id="IPR000192">
    <property type="entry name" value="Aminotrans_V_dom"/>
</dbReference>
<organism evidence="2 3">
    <name type="scientific">Periconia macrospinosa</name>
    <dbReference type="NCBI Taxonomy" id="97972"/>
    <lineage>
        <taxon>Eukaryota</taxon>
        <taxon>Fungi</taxon>
        <taxon>Dikarya</taxon>
        <taxon>Ascomycota</taxon>
        <taxon>Pezizomycotina</taxon>
        <taxon>Dothideomycetes</taxon>
        <taxon>Pleosporomycetidae</taxon>
        <taxon>Pleosporales</taxon>
        <taxon>Massarineae</taxon>
        <taxon>Periconiaceae</taxon>
        <taxon>Periconia</taxon>
    </lineage>
</organism>
<protein>
    <submittedName>
        <fullName evidence="2">PLP-dependent transferase</fullName>
    </submittedName>
</protein>
<dbReference type="Gene3D" id="3.40.640.10">
    <property type="entry name" value="Type I PLP-dependent aspartate aminotransferase-like (Major domain)"/>
    <property type="match status" value="1"/>
</dbReference>
<dbReference type="PANTHER" id="PTHR14237:SF80">
    <property type="entry name" value="MOLYBDENUM COFACTOR SULFURASE"/>
    <property type="match status" value="1"/>
</dbReference>
<dbReference type="InterPro" id="IPR015424">
    <property type="entry name" value="PyrdxlP-dep_Trfase"/>
</dbReference>
<proteinExistence type="predicted"/>
<keyword evidence="2" id="KW-0808">Transferase</keyword>
<sequence>MGIIDQNDHVQRIRYNSMVHRMRKHEYPMIKGITYLDYGGTQLPSKSLTRSFSKQLQKYLISNTHSALSSKSTSPQAIVDTARQDVLALFGASPEHFEVVFTANATAGVKLVAEALSGHKEGFSYFYHRDCHTSLVGVRELASTSHCLASDEETETWLDQPTATEPQNHPTLFAYPAQSNMNGRRLPLEWSSRMRSSPSHKNTYTLLDIAALASTTRIDLSDPSTAPDFLALSFYKIYGYPDLGALIVRKSAARLFEQRRYFGGGTTASIACGDGNDAWVVRKEKSLSARLEDGTLPTHNILALKCAIRVHQQLYGGLEQISQHVSWLTHILHDKLNSLRHENGQLVCRIYTDPASDYTDPKTQGGVVALNIMDPFGTCYSSGLVGEHALKSNIHLRAGGLCNPAGMAQALGYTAADLRYARDAGYVCGVDLEPMGRPFGMVRVSLGASSTLSDVETFVRFVKWGFTELECGKGWREGKLVGLRGVREEMRGEVQRVRQEFYERGSEGGTSSSEDFEGGKWVGKGLGLGVVRMWALVMRR</sequence>
<evidence type="ECO:0000313" key="2">
    <source>
        <dbReference type="EMBL" id="PVI05756.1"/>
    </source>
</evidence>
<dbReference type="GO" id="GO:0043545">
    <property type="term" value="P:molybdopterin cofactor metabolic process"/>
    <property type="evidence" value="ECO:0007669"/>
    <property type="project" value="TreeGrafter"/>
</dbReference>
<dbReference type="OrthoDB" id="10264306at2759"/>
<dbReference type="SUPFAM" id="SSF53383">
    <property type="entry name" value="PLP-dependent transferases"/>
    <property type="match status" value="1"/>
</dbReference>
<evidence type="ECO:0000313" key="3">
    <source>
        <dbReference type="Proteomes" id="UP000244855"/>
    </source>
</evidence>
<dbReference type="AlphaFoldDB" id="A0A2V1E5Y5"/>
<dbReference type="STRING" id="97972.A0A2V1E5Y5"/>
<dbReference type="Pfam" id="PF00266">
    <property type="entry name" value="Aminotran_5"/>
    <property type="match status" value="1"/>
</dbReference>
<gene>
    <name evidence="2" type="ORF">DM02DRAFT_623819</name>
</gene>